<reference evidence="2 3" key="1">
    <citation type="journal article" date="2016" name="Sci. Rep.">
        <title>The Dendrobium catenatum Lindl. genome sequence provides insights into polysaccharide synthase, floral development and adaptive evolution.</title>
        <authorList>
            <person name="Zhang G.Q."/>
            <person name="Xu Q."/>
            <person name="Bian C."/>
            <person name="Tsai W.C."/>
            <person name="Yeh C.M."/>
            <person name="Liu K.W."/>
            <person name="Yoshida K."/>
            <person name="Zhang L.S."/>
            <person name="Chang S.B."/>
            <person name="Chen F."/>
            <person name="Shi Y."/>
            <person name="Su Y.Y."/>
            <person name="Zhang Y.Q."/>
            <person name="Chen L.J."/>
            <person name="Yin Y."/>
            <person name="Lin M."/>
            <person name="Huang H."/>
            <person name="Deng H."/>
            <person name="Wang Z.W."/>
            <person name="Zhu S.L."/>
            <person name="Zhao X."/>
            <person name="Deng C."/>
            <person name="Niu S.C."/>
            <person name="Huang J."/>
            <person name="Wang M."/>
            <person name="Liu G.H."/>
            <person name="Yang H.J."/>
            <person name="Xiao X.J."/>
            <person name="Hsiao Y.Y."/>
            <person name="Wu W.L."/>
            <person name="Chen Y.Y."/>
            <person name="Mitsuda N."/>
            <person name="Ohme-Takagi M."/>
            <person name="Luo Y.B."/>
            <person name="Van de Peer Y."/>
            <person name="Liu Z.J."/>
        </authorList>
    </citation>
    <scope>NUCLEOTIDE SEQUENCE [LARGE SCALE GENOMIC DNA]</scope>
    <source>
        <tissue evidence="2">The whole plant</tissue>
    </source>
</reference>
<dbReference type="Pfam" id="PF25597">
    <property type="entry name" value="SH3_retrovirus"/>
    <property type="match status" value="1"/>
</dbReference>
<protein>
    <submittedName>
        <fullName evidence="2">Putative mitochondrial protein</fullName>
    </submittedName>
</protein>
<reference evidence="2 3" key="2">
    <citation type="journal article" date="2017" name="Nature">
        <title>The Apostasia genome and the evolution of orchids.</title>
        <authorList>
            <person name="Zhang G.Q."/>
            <person name="Liu K.W."/>
            <person name="Li Z."/>
            <person name="Lohaus R."/>
            <person name="Hsiao Y.Y."/>
            <person name="Niu S.C."/>
            <person name="Wang J.Y."/>
            <person name="Lin Y.C."/>
            <person name="Xu Q."/>
            <person name="Chen L.J."/>
            <person name="Yoshida K."/>
            <person name="Fujiwara S."/>
            <person name="Wang Z.W."/>
            <person name="Zhang Y.Q."/>
            <person name="Mitsuda N."/>
            <person name="Wang M."/>
            <person name="Liu G.H."/>
            <person name="Pecoraro L."/>
            <person name="Huang H.X."/>
            <person name="Xiao X.J."/>
            <person name="Lin M."/>
            <person name="Wu X.Y."/>
            <person name="Wu W.L."/>
            <person name="Chen Y.Y."/>
            <person name="Chang S.B."/>
            <person name="Sakamoto S."/>
            <person name="Ohme-Takagi M."/>
            <person name="Yagi M."/>
            <person name="Zeng S.J."/>
            <person name="Shen C.Y."/>
            <person name="Yeh C.M."/>
            <person name="Luo Y.B."/>
            <person name="Tsai W.C."/>
            <person name="Van de Peer Y."/>
            <person name="Liu Z.J."/>
        </authorList>
    </citation>
    <scope>NUCLEOTIDE SEQUENCE [LARGE SCALE GENOMIC DNA]</scope>
    <source>
        <tissue evidence="2">The whole plant</tissue>
    </source>
</reference>
<dbReference type="AlphaFoldDB" id="A0A2I0X6W8"/>
<dbReference type="CDD" id="cd09272">
    <property type="entry name" value="RNase_HI_RT_Ty1"/>
    <property type="match status" value="1"/>
</dbReference>
<name>A0A2I0X6W8_9ASPA</name>
<dbReference type="InterPro" id="IPR036397">
    <property type="entry name" value="RNaseH_sf"/>
</dbReference>
<evidence type="ECO:0000313" key="2">
    <source>
        <dbReference type="EMBL" id="PKU83657.1"/>
    </source>
</evidence>
<dbReference type="InterPro" id="IPR057670">
    <property type="entry name" value="SH3_retrovirus"/>
</dbReference>
<gene>
    <name evidence="2" type="ORF">MA16_Dca010050</name>
</gene>
<dbReference type="GO" id="GO:0003676">
    <property type="term" value="F:nucleic acid binding"/>
    <property type="evidence" value="ECO:0007669"/>
    <property type="project" value="InterPro"/>
</dbReference>
<organism evidence="2 3">
    <name type="scientific">Dendrobium catenatum</name>
    <dbReference type="NCBI Taxonomy" id="906689"/>
    <lineage>
        <taxon>Eukaryota</taxon>
        <taxon>Viridiplantae</taxon>
        <taxon>Streptophyta</taxon>
        <taxon>Embryophyta</taxon>
        <taxon>Tracheophyta</taxon>
        <taxon>Spermatophyta</taxon>
        <taxon>Magnoliopsida</taxon>
        <taxon>Liliopsida</taxon>
        <taxon>Asparagales</taxon>
        <taxon>Orchidaceae</taxon>
        <taxon>Epidendroideae</taxon>
        <taxon>Malaxideae</taxon>
        <taxon>Dendrobiinae</taxon>
        <taxon>Dendrobium</taxon>
    </lineage>
</organism>
<dbReference type="InterPro" id="IPR012337">
    <property type="entry name" value="RNaseH-like_sf"/>
</dbReference>
<dbReference type="PANTHER" id="PTHR11439">
    <property type="entry name" value="GAG-POL-RELATED RETROTRANSPOSON"/>
    <property type="match status" value="1"/>
</dbReference>
<keyword evidence="3" id="KW-1185">Reference proteome</keyword>
<feature type="domain" description="Integrase catalytic" evidence="1">
    <location>
        <begin position="1"/>
        <end position="87"/>
    </location>
</feature>
<dbReference type="PANTHER" id="PTHR11439:SF483">
    <property type="entry name" value="PEPTIDE SYNTHASE GLIP-LIKE, PUTATIVE (AFU_ORTHOLOGUE AFUA_3G12920)-RELATED"/>
    <property type="match status" value="1"/>
</dbReference>
<dbReference type="InterPro" id="IPR001584">
    <property type="entry name" value="Integrase_cat-core"/>
</dbReference>
<dbReference type="GO" id="GO:0015074">
    <property type="term" value="P:DNA integration"/>
    <property type="evidence" value="ECO:0007669"/>
    <property type="project" value="InterPro"/>
</dbReference>
<accession>A0A2I0X6W8</accession>
<dbReference type="InterPro" id="IPR043502">
    <property type="entry name" value="DNA/RNA_pol_sf"/>
</dbReference>
<dbReference type="Gene3D" id="3.30.420.10">
    <property type="entry name" value="Ribonuclease H-like superfamily/Ribonuclease H"/>
    <property type="match status" value="1"/>
</dbReference>
<sequence length="472" mass="53613">MNLSFQNHLRTNGILHQVACPYTPEQNGVAERKHRHILDTARTMLHYSSIPHTYWPEAVTTAVHLINRLPSPTTWPKTLLQLMFNTKPDYKHLRSFGCACFPHLPFHSHNKLQPNSTLCVFIGYSENYKGYKCLNKINNNIIISRHVKFTETSFPYDSNAIINLLQQLHTRFTMKHLGTTNQFLGIHIKALSDKYFLSQSAYALSLLKQTNLCNCNSLANPSSTKQPTQISADDMLPDATTYRSITGALQYLTIIRPDISHAVNILSQHMHNPEQIHCYLLKRLLRYIKGTITFGLPIIKSSLTLRTFSDADWAGDPVTRKYTSGFCTFLGDTIVSWTVKKQTTVSRSSTESEYRALAAATADTIWLKRLLADFQITHKEPIPVFCDNTSAIALANNPVFHARTKHIEIDQRFIRDHIQNKTINLVPISTVDQIANILTKPLPTLRFKQLRSKLTITNASSVCGELLIPNHH</sequence>
<dbReference type="SUPFAM" id="SSF53098">
    <property type="entry name" value="Ribonuclease H-like"/>
    <property type="match status" value="1"/>
</dbReference>
<proteinExistence type="predicted"/>
<dbReference type="SUPFAM" id="SSF56672">
    <property type="entry name" value="DNA/RNA polymerases"/>
    <property type="match status" value="1"/>
</dbReference>
<dbReference type="PROSITE" id="PS50994">
    <property type="entry name" value="INTEGRASE"/>
    <property type="match status" value="1"/>
</dbReference>
<evidence type="ECO:0000313" key="3">
    <source>
        <dbReference type="Proteomes" id="UP000233837"/>
    </source>
</evidence>
<evidence type="ECO:0000259" key="1">
    <source>
        <dbReference type="PROSITE" id="PS50994"/>
    </source>
</evidence>
<dbReference type="EMBL" id="KZ502085">
    <property type="protein sequence ID" value="PKU83657.1"/>
    <property type="molecule type" value="Genomic_DNA"/>
</dbReference>
<dbReference type="Proteomes" id="UP000233837">
    <property type="component" value="Unassembled WGS sequence"/>
</dbReference>